<dbReference type="Gene3D" id="2.40.30.170">
    <property type="match status" value="1"/>
</dbReference>
<dbReference type="EMBL" id="BAND01000017">
    <property type="protein sequence ID" value="GAJ28268.1"/>
    <property type="molecule type" value="Genomic_DNA"/>
</dbReference>
<accession>A0A023D284</accession>
<dbReference type="SUPFAM" id="SSF111369">
    <property type="entry name" value="HlyD-like secretion proteins"/>
    <property type="match status" value="1"/>
</dbReference>
<evidence type="ECO:0000256" key="1">
    <source>
        <dbReference type="ARBA" id="ARBA00004167"/>
    </source>
</evidence>
<dbReference type="RefSeq" id="WP_042056701.1">
    <property type="nucleotide sequence ID" value="NZ_BAND01000017.1"/>
</dbReference>
<dbReference type="AlphaFoldDB" id="A0A023D284"/>
<keyword evidence="2" id="KW-0472">Membrane</keyword>
<gene>
    <name evidence="6" type="ORF">Amme_017_009</name>
</gene>
<dbReference type="GO" id="GO:0055085">
    <property type="term" value="P:transmembrane transport"/>
    <property type="evidence" value="ECO:0007669"/>
    <property type="project" value="InterPro"/>
</dbReference>
<dbReference type="InterPro" id="IPR058625">
    <property type="entry name" value="MdtA-like_BSH"/>
</dbReference>
<comment type="subcellular location">
    <subcellularLocation>
        <location evidence="1">Membrane</location>
        <topology evidence="1">Single-pass membrane protein</topology>
    </subcellularLocation>
</comment>
<reference evidence="6 7" key="2">
    <citation type="journal article" date="2014" name="FEMS Microbiol. Lett.">
        <title>Draft genomic DNA sequence of the facultatively methylotrophic bacterium Acidomonas methanolica type strain MB58.</title>
        <authorList>
            <person name="Higashiura N."/>
            <person name="Hadano H."/>
            <person name="Hirakawa H."/>
            <person name="Matsutani M."/>
            <person name="Takabe S."/>
            <person name="Matsushita K."/>
            <person name="Azuma Y."/>
        </authorList>
    </citation>
    <scope>NUCLEOTIDE SEQUENCE [LARGE SCALE GENOMIC DNA]</scope>
    <source>
        <strain evidence="6 7">MB58</strain>
    </source>
</reference>
<keyword evidence="2" id="KW-1133">Transmembrane helix</keyword>
<dbReference type="PANTHER" id="PTHR30367:SF12">
    <property type="entry name" value="P-HYDROXYBENZOIC ACID EFFLUX PUMP SUBUNIT AAEA"/>
    <property type="match status" value="1"/>
</dbReference>
<reference evidence="7" key="1">
    <citation type="journal article" date="2014" name="FEMS Microbiol. Lett.">
        <title>Draft Genomic DNA Sequence of the Facultatively Methylotrophic Bacterium Acidomonas methanolica type strain MB58.</title>
        <authorList>
            <person name="Higashiura N."/>
            <person name="Hadano H."/>
            <person name="Hirakawa H."/>
            <person name="Matsutani M."/>
            <person name="Takabe S."/>
            <person name="Matsushita K."/>
            <person name="Azuma Y."/>
        </authorList>
    </citation>
    <scope>NUCLEOTIDE SEQUENCE [LARGE SCALE GENOMIC DNA]</scope>
    <source>
        <strain evidence="7">MB58</strain>
    </source>
</reference>
<dbReference type="InterPro" id="IPR058624">
    <property type="entry name" value="MdtA-like_HH"/>
</dbReference>
<keyword evidence="2" id="KW-0812">Transmembrane</keyword>
<dbReference type="Pfam" id="PF25876">
    <property type="entry name" value="HH_MFP_RND"/>
    <property type="match status" value="1"/>
</dbReference>
<dbReference type="PANTHER" id="PTHR30367">
    <property type="entry name" value="P-HYDROXYBENZOIC ACID EFFLUX PUMP SUBUNIT AAEA-RELATED"/>
    <property type="match status" value="1"/>
</dbReference>
<feature type="domain" description="Multidrug resistance protein MdtA-like alpha-helical hairpin" evidence="3">
    <location>
        <begin position="87"/>
        <end position="151"/>
    </location>
</feature>
<keyword evidence="7" id="KW-1185">Reference proteome</keyword>
<evidence type="ECO:0000259" key="5">
    <source>
        <dbReference type="Pfam" id="PF25963"/>
    </source>
</evidence>
<dbReference type="OrthoDB" id="9811754at2"/>
<sequence>MLVIRTLLRVALALTVLGVAVLLGYTLWETYMIAPWTRDGRVRVYVVDAAPEVSGTIVAVPVHDNDYVHRGDPLFVIDPLRFRLAIREAEARLASAEEDLKLRQNDAKRRMGLSGIVSAEEQEIYNSNVATQQDAVDAARAALDTARLNLQRSVVYSPVDGYVTNLLLRVGDYAHAGEARVAVIDANSFWVYGYFEETKLWGIHVGDPARIKLMGYREILPAHVVSIARGINDQNGISDRLGLQDVSPIFTWVRLAQRIPVRLHIDRVPPDVVLAAGMTCTVTIGNPTASQRGRLTNWLQTHL</sequence>
<dbReference type="Gene3D" id="2.40.50.100">
    <property type="match status" value="1"/>
</dbReference>
<dbReference type="Pfam" id="PF25917">
    <property type="entry name" value="BSH_RND"/>
    <property type="match status" value="1"/>
</dbReference>
<evidence type="ECO:0000256" key="2">
    <source>
        <dbReference type="SAM" id="Phobius"/>
    </source>
</evidence>
<feature type="transmembrane region" description="Helical" evidence="2">
    <location>
        <begin position="7"/>
        <end position="28"/>
    </location>
</feature>
<evidence type="ECO:0000259" key="4">
    <source>
        <dbReference type="Pfam" id="PF25917"/>
    </source>
</evidence>
<feature type="domain" description="Multidrug resistance protein MdtA-like barrel-sandwich hybrid" evidence="4">
    <location>
        <begin position="46"/>
        <end position="184"/>
    </location>
</feature>
<protein>
    <submittedName>
        <fullName evidence="6">ABC transporter/major facilitator superfamily multidrug resistance transporter HlyD/EmrA/FusE</fullName>
    </submittedName>
</protein>
<evidence type="ECO:0000259" key="3">
    <source>
        <dbReference type="Pfam" id="PF25876"/>
    </source>
</evidence>
<evidence type="ECO:0000313" key="6">
    <source>
        <dbReference type="EMBL" id="GAJ28268.1"/>
    </source>
</evidence>
<comment type="caution">
    <text evidence="6">The sequence shown here is derived from an EMBL/GenBank/DDBJ whole genome shotgun (WGS) entry which is preliminary data.</text>
</comment>
<dbReference type="Pfam" id="PF25963">
    <property type="entry name" value="Beta-barrel_AAEA"/>
    <property type="match status" value="1"/>
</dbReference>
<dbReference type="Proteomes" id="UP000019760">
    <property type="component" value="Unassembled WGS sequence"/>
</dbReference>
<feature type="domain" description="p-hydroxybenzoic acid efflux pump subunit AaeA-like beta-barrel" evidence="5">
    <location>
        <begin position="188"/>
        <end position="284"/>
    </location>
</feature>
<dbReference type="InterPro" id="IPR050393">
    <property type="entry name" value="MFP_Efflux_Pump"/>
</dbReference>
<dbReference type="InterPro" id="IPR058634">
    <property type="entry name" value="AaeA-lik-b-barrel"/>
</dbReference>
<proteinExistence type="predicted"/>
<name>A0A023D284_ACIMT</name>
<organism evidence="6 7">
    <name type="scientific">Acidomonas methanolica NBRC 104435</name>
    <dbReference type="NCBI Taxonomy" id="1231351"/>
    <lineage>
        <taxon>Bacteria</taxon>
        <taxon>Pseudomonadati</taxon>
        <taxon>Pseudomonadota</taxon>
        <taxon>Alphaproteobacteria</taxon>
        <taxon>Acetobacterales</taxon>
        <taxon>Acetobacteraceae</taxon>
        <taxon>Acidomonas</taxon>
    </lineage>
</organism>
<evidence type="ECO:0000313" key="7">
    <source>
        <dbReference type="Proteomes" id="UP000019760"/>
    </source>
</evidence>